<evidence type="ECO:0000313" key="9">
    <source>
        <dbReference type="WBParaSite" id="MBELARI_LOCUS2518"/>
    </source>
</evidence>
<evidence type="ECO:0000259" key="7">
    <source>
        <dbReference type="PROSITE" id="PS50888"/>
    </source>
</evidence>
<reference evidence="9" key="1">
    <citation type="submission" date="2024-02" db="UniProtKB">
        <authorList>
            <consortium name="WormBaseParasite"/>
        </authorList>
    </citation>
    <scope>IDENTIFICATION</scope>
</reference>
<feature type="region of interest" description="Disordered" evidence="6">
    <location>
        <begin position="273"/>
        <end position="372"/>
    </location>
</feature>
<dbReference type="WBParaSite" id="MBELARI_LOCUS2518">
    <property type="protein sequence ID" value="MBELARI_LOCUS2518"/>
    <property type="gene ID" value="MBELARI_LOCUS2518"/>
</dbReference>
<keyword evidence="3" id="KW-0238">DNA-binding</keyword>
<feature type="region of interest" description="Disordered" evidence="6">
    <location>
        <begin position="460"/>
        <end position="490"/>
    </location>
</feature>
<dbReference type="GO" id="GO:0000785">
    <property type="term" value="C:chromatin"/>
    <property type="evidence" value="ECO:0007669"/>
    <property type="project" value="TreeGrafter"/>
</dbReference>
<dbReference type="Pfam" id="PF00010">
    <property type="entry name" value="HLH"/>
    <property type="match status" value="1"/>
</dbReference>
<dbReference type="Gene3D" id="4.10.280.10">
    <property type="entry name" value="Helix-loop-helix DNA-binding domain"/>
    <property type="match status" value="1"/>
</dbReference>
<keyword evidence="2" id="KW-0805">Transcription regulation</keyword>
<feature type="compositionally biased region" description="Basic and acidic residues" evidence="6">
    <location>
        <begin position="325"/>
        <end position="345"/>
    </location>
</feature>
<dbReference type="GO" id="GO:0000978">
    <property type="term" value="F:RNA polymerase II cis-regulatory region sequence-specific DNA binding"/>
    <property type="evidence" value="ECO:0007669"/>
    <property type="project" value="TreeGrafter"/>
</dbReference>
<dbReference type="GO" id="GO:0005667">
    <property type="term" value="C:transcription regulator complex"/>
    <property type="evidence" value="ECO:0007669"/>
    <property type="project" value="TreeGrafter"/>
</dbReference>
<name>A0AAF3F6I3_9BILA</name>
<evidence type="ECO:0000313" key="8">
    <source>
        <dbReference type="Proteomes" id="UP000887575"/>
    </source>
</evidence>
<sequence length="490" mass="51977">MAKLEAPYGQPYPNIQNLVPSSKAGDFPHQFGLTKEEKTQRIAYSNGYPPISSGTGHLVNRGSEQKAPPGMAQYTDYHSHFDPSLIHVPYYEPYGASLGGYPMGGLMPLQAAVSDAQNDFGASSSYVTPLAPTGNVGTPQEQPNGSSVLEIGKVSNQRPPSTSAATAVLPTPADWGAANGWPHYYMTAGPGDYSFATAPNPAVFYSEALVTPGLPGSLDGPSAVDPSSYAAALQPQVTGVTGPCPAPIPLNPALASPSFDYSILHPQTSVAPTISATLPTPTRAAPKRKSMKSVGNSAPIVPPGPSLSIKSAPSIASGDDCFSDDDGRSTEDRDVDRRSANNARERRAKYSRMSGSCSSSLAAEDETGRVSDDREILDRRLANNARERIRVRDINSAFKELGRMCHQHLQVGFAHVIAAQEASGDKAQTKLGILHQAVQVITTLEEQVRQRNLNPKTAVLKRQHHGGDENKASTSAGTSADAYVPNMAYR</sequence>
<keyword evidence="4" id="KW-0804">Transcription</keyword>
<dbReference type="Proteomes" id="UP000887575">
    <property type="component" value="Unassembled WGS sequence"/>
</dbReference>
<evidence type="ECO:0000256" key="3">
    <source>
        <dbReference type="ARBA" id="ARBA00023125"/>
    </source>
</evidence>
<dbReference type="PANTHER" id="PTHR11793:SF13">
    <property type="entry name" value="PROTEIN DAUGHTERLESS"/>
    <property type="match status" value="1"/>
</dbReference>
<dbReference type="GO" id="GO:0005634">
    <property type="term" value="C:nucleus"/>
    <property type="evidence" value="ECO:0007669"/>
    <property type="project" value="UniProtKB-SubCell"/>
</dbReference>
<proteinExistence type="predicted"/>
<comment type="subcellular location">
    <subcellularLocation>
        <location evidence="1">Nucleus</location>
    </subcellularLocation>
</comment>
<evidence type="ECO:0000256" key="6">
    <source>
        <dbReference type="SAM" id="MobiDB-lite"/>
    </source>
</evidence>
<evidence type="ECO:0000256" key="5">
    <source>
        <dbReference type="ARBA" id="ARBA00023242"/>
    </source>
</evidence>
<dbReference type="GO" id="GO:0000981">
    <property type="term" value="F:DNA-binding transcription factor activity, RNA polymerase II-specific"/>
    <property type="evidence" value="ECO:0007669"/>
    <property type="project" value="TreeGrafter"/>
</dbReference>
<organism evidence="8 9">
    <name type="scientific">Mesorhabditis belari</name>
    <dbReference type="NCBI Taxonomy" id="2138241"/>
    <lineage>
        <taxon>Eukaryota</taxon>
        <taxon>Metazoa</taxon>
        <taxon>Ecdysozoa</taxon>
        <taxon>Nematoda</taxon>
        <taxon>Chromadorea</taxon>
        <taxon>Rhabditida</taxon>
        <taxon>Rhabditina</taxon>
        <taxon>Rhabditomorpha</taxon>
        <taxon>Rhabditoidea</taxon>
        <taxon>Rhabditidae</taxon>
        <taxon>Mesorhabditinae</taxon>
        <taxon>Mesorhabditis</taxon>
    </lineage>
</organism>
<dbReference type="PROSITE" id="PS50888">
    <property type="entry name" value="BHLH"/>
    <property type="match status" value="1"/>
</dbReference>
<evidence type="ECO:0000256" key="4">
    <source>
        <dbReference type="ARBA" id="ARBA00023163"/>
    </source>
</evidence>
<feature type="domain" description="BHLH" evidence="7">
    <location>
        <begin position="378"/>
        <end position="444"/>
    </location>
</feature>
<dbReference type="InterPro" id="IPR036638">
    <property type="entry name" value="HLH_DNA-bd_sf"/>
</dbReference>
<accession>A0AAF3F6I3</accession>
<dbReference type="AlphaFoldDB" id="A0AAF3F6I3"/>
<dbReference type="SMART" id="SM00353">
    <property type="entry name" value="HLH"/>
    <property type="match status" value="1"/>
</dbReference>
<evidence type="ECO:0000256" key="2">
    <source>
        <dbReference type="ARBA" id="ARBA00023015"/>
    </source>
</evidence>
<dbReference type="CDD" id="cd18943">
    <property type="entry name" value="bHLH_E-protein_E47-like"/>
    <property type="match status" value="1"/>
</dbReference>
<dbReference type="PANTHER" id="PTHR11793">
    <property type="entry name" value="BASIC HELIX-LOOP-HELIX TRANSCRIPTION FACTOR"/>
    <property type="match status" value="1"/>
</dbReference>
<keyword evidence="5" id="KW-0539">Nucleus</keyword>
<dbReference type="InterPro" id="IPR011598">
    <property type="entry name" value="bHLH_dom"/>
</dbReference>
<dbReference type="SUPFAM" id="SSF47459">
    <property type="entry name" value="HLH, helix-loop-helix DNA-binding domain"/>
    <property type="match status" value="1"/>
</dbReference>
<dbReference type="InterPro" id="IPR051098">
    <property type="entry name" value="NeuroDiff_E-box_TFs"/>
</dbReference>
<keyword evidence="8" id="KW-1185">Reference proteome</keyword>
<protein>
    <recommendedName>
        <fullName evidence="7">BHLH domain-containing protein</fullName>
    </recommendedName>
</protein>
<evidence type="ECO:0000256" key="1">
    <source>
        <dbReference type="ARBA" id="ARBA00004123"/>
    </source>
</evidence>
<dbReference type="GO" id="GO:0046983">
    <property type="term" value="F:protein dimerization activity"/>
    <property type="evidence" value="ECO:0007669"/>
    <property type="project" value="InterPro"/>
</dbReference>